<dbReference type="RefSeq" id="WP_138191673.1">
    <property type="nucleotide sequence ID" value="NZ_VBWP01000008.1"/>
</dbReference>
<proteinExistence type="predicted"/>
<evidence type="ECO:0000256" key="1">
    <source>
        <dbReference type="SAM" id="Phobius"/>
    </source>
</evidence>
<keyword evidence="1" id="KW-1133">Transmembrane helix</keyword>
<feature type="transmembrane region" description="Helical" evidence="1">
    <location>
        <begin position="12"/>
        <end position="31"/>
    </location>
</feature>
<organism evidence="2 3">
    <name type="scientific">Culicoidibacter larvae</name>
    <dbReference type="NCBI Taxonomy" id="2579976"/>
    <lineage>
        <taxon>Bacteria</taxon>
        <taxon>Bacillati</taxon>
        <taxon>Bacillota</taxon>
        <taxon>Culicoidibacteria</taxon>
        <taxon>Culicoidibacterales</taxon>
        <taxon>Culicoidibacteraceae</taxon>
        <taxon>Culicoidibacter</taxon>
    </lineage>
</organism>
<sequence>MEQAEVFFRNNPSLFGIFPILGAIFLYISVWRDFKFLRTGRGGWIGKMIWTHLGYKAFYLVIATLLLIAGVIWIFIF</sequence>
<feature type="transmembrane region" description="Helical" evidence="1">
    <location>
        <begin position="57"/>
        <end position="76"/>
    </location>
</feature>
<reference evidence="2 3" key="1">
    <citation type="submission" date="2019-05" db="EMBL/GenBank/DDBJ databases">
        <title>Culicoidintestinum kansasii gen. nov., sp. nov. from the gastrointestinal tract of the biting midge, Culicoides sonorensis.</title>
        <authorList>
            <person name="Neupane S."/>
            <person name="Ghosh A."/>
            <person name="Gunther S."/>
            <person name="Martin K."/>
            <person name="Zurek L."/>
        </authorList>
    </citation>
    <scope>NUCLEOTIDE SEQUENCE [LARGE SCALE GENOMIC DNA]</scope>
    <source>
        <strain evidence="2 3">CS-1</strain>
    </source>
</reference>
<evidence type="ECO:0000313" key="2">
    <source>
        <dbReference type="EMBL" id="TLG72576.1"/>
    </source>
</evidence>
<accession>A0A5R8Q9I8</accession>
<comment type="caution">
    <text evidence="2">The sequence shown here is derived from an EMBL/GenBank/DDBJ whole genome shotgun (WGS) entry which is preliminary data.</text>
</comment>
<dbReference type="InParanoid" id="A0A5R8Q9I8"/>
<dbReference type="AlphaFoldDB" id="A0A5R8Q9I8"/>
<keyword evidence="1" id="KW-0472">Membrane</keyword>
<keyword evidence="3" id="KW-1185">Reference proteome</keyword>
<dbReference type="Proteomes" id="UP000306912">
    <property type="component" value="Unassembled WGS sequence"/>
</dbReference>
<dbReference type="EMBL" id="VBWP01000008">
    <property type="protein sequence ID" value="TLG72576.1"/>
    <property type="molecule type" value="Genomic_DNA"/>
</dbReference>
<protein>
    <submittedName>
        <fullName evidence="2">Uncharacterized protein</fullName>
    </submittedName>
</protein>
<evidence type="ECO:0000313" key="3">
    <source>
        <dbReference type="Proteomes" id="UP000306912"/>
    </source>
</evidence>
<keyword evidence="1" id="KW-0812">Transmembrane</keyword>
<name>A0A5R8Q9I8_9FIRM</name>
<gene>
    <name evidence="2" type="ORF">FEZ08_09315</name>
</gene>